<protein>
    <recommendedName>
        <fullName evidence="3">F-box domain-containing protein</fullName>
    </recommendedName>
</protein>
<dbReference type="OrthoDB" id="2322499at2759"/>
<dbReference type="GeneID" id="36329230"/>
<dbReference type="SUPFAM" id="SSF81383">
    <property type="entry name" value="F-box domain"/>
    <property type="match status" value="1"/>
</dbReference>
<dbReference type="EMBL" id="KZ110592">
    <property type="protein sequence ID" value="OSX66570.1"/>
    <property type="molecule type" value="Genomic_DNA"/>
</dbReference>
<name>A0A1X6NDG1_9APHY</name>
<dbReference type="InterPro" id="IPR036047">
    <property type="entry name" value="F-box-like_dom_sf"/>
</dbReference>
<dbReference type="RefSeq" id="XP_024343364.1">
    <property type="nucleotide sequence ID" value="XM_024484281.1"/>
</dbReference>
<evidence type="ECO:0000313" key="1">
    <source>
        <dbReference type="EMBL" id="OSX66570.1"/>
    </source>
</evidence>
<evidence type="ECO:0008006" key="3">
    <source>
        <dbReference type="Google" id="ProtNLM"/>
    </source>
</evidence>
<sequence length="113" mass="13215">MFPSCCSCCPNTHIDFNCIFQIFGYLKPRDLLHLARSNKALRSFLMNRSSAFIWKKARNSFEPPFPDCPPDLSEPSYANLAFSHHCHRCLKFTNTRVLWQFRARYCPSCTTLM</sequence>
<organism evidence="1 2">
    <name type="scientific">Postia placenta MAD-698-R-SB12</name>
    <dbReference type="NCBI Taxonomy" id="670580"/>
    <lineage>
        <taxon>Eukaryota</taxon>
        <taxon>Fungi</taxon>
        <taxon>Dikarya</taxon>
        <taxon>Basidiomycota</taxon>
        <taxon>Agaricomycotina</taxon>
        <taxon>Agaricomycetes</taxon>
        <taxon>Polyporales</taxon>
        <taxon>Adustoporiaceae</taxon>
        <taxon>Rhodonia</taxon>
    </lineage>
</organism>
<proteinExistence type="predicted"/>
<gene>
    <name evidence="1" type="ORF">POSPLADRAFT_1132982</name>
</gene>
<evidence type="ECO:0000313" key="2">
    <source>
        <dbReference type="Proteomes" id="UP000194127"/>
    </source>
</evidence>
<accession>A0A1X6NDG1</accession>
<reference evidence="1 2" key="1">
    <citation type="submission" date="2017-04" db="EMBL/GenBank/DDBJ databases">
        <title>Genome Sequence of the Model Brown-Rot Fungus Postia placenta SB12.</title>
        <authorList>
            <consortium name="DOE Joint Genome Institute"/>
            <person name="Gaskell J."/>
            <person name="Kersten P."/>
            <person name="Larrondo L.F."/>
            <person name="Canessa P."/>
            <person name="Martinez D."/>
            <person name="Hibbett D."/>
            <person name="Schmoll M."/>
            <person name="Kubicek C.P."/>
            <person name="Martinez A.T."/>
            <person name="Yadav J."/>
            <person name="Master E."/>
            <person name="Magnuson J.K."/>
            <person name="James T."/>
            <person name="Yaver D."/>
            <person name="Berka R."/>
            <person name="Labutti K."/>
            <person name="Lipzen A."/>
            <person name="Aerts A."/>
            <person name="Barry K."/>
            <person name="Henrissat B."/>
            <person name="Blanchette R."/>
            <person name="Grigoriev I."/>
            <person name="Cullen D."/>
        </authorList>
    </citation>
    <scope>NUCLEOTIDE SEQUENCE [LARGE SCALE GENOMIC DNA]</scope>
    <source>
        <strain evidence="1 2">MAD-698-R-SB12</strain>
    </source>
</reference>
<dbReference type="AlphaFoldDB" id="A0A1X6NDG1"/>
<dbReference type="Proteomes" id="UP000194127">
    <property type="component" value="Unassembled WGS sequence"/>
</dbReference>
<keyword evidence="2" id="KW-1185">Reference proteome</keyword>